<organism evidence="2 3">
    <name type="scientific">Trichonephila clavata</name>
    <name type="common">Joro spider</name>
    <name type="synonym">Nephila clavata</name>
    <dbReference type="NCBI Taxonomy" id="2740835"/>
    <lineage>
        <taxon>Eukaryota</taxon>
        <taxon>Metazoa</taxon>
        <taxon>Ecdysozoa</taxon>
        <taxon>Arthropoda</taxon>
        <taxon>Chelicerata</taxon>
        <taxon>Arachnida</taxon>
        <taxon>Araneae</taxon>
        <taxon>Araneomorphae</taxon>
        <taxon>Entelegynae</taxon>
        <taxon>Araneoidea</taxon>
        <taxon>Nephilidae</taxon>
        <taxon>Trichonephila</taxon>
    </lineage>
</organism>
<comment type="caution">
    <text evidence="2">The sequence shown here is derived from an EMBL/GenBank/DDBJ whole genome shotgun (WGS) entry which is preliminary data.</text>
</comment>
<dbReference type="Proteomes" id="UP000887116">
    <property type="component" value="Unassembled WGS sequence"/>
</dbReference>
<name>A0A8X6KE86_TRICU</name>
<proteinExistence type="predicted"/>
<protein>
    <submittedName>
        <fullName evidence="2">Uncharacterized protein</fullName>
    </submittedName>
</protein>
<dbReference type="EMBL" id="BMAO01020956">
    <property type="protein sequence ID" value="GFQ70984.1"/>
    <property type="molecule type" value="Genomic_DNA"/>
</dbReference>
<sequence>MSIENDYFVEPVIDEEIEVDLPFPQTNLSSKGTAGDVASASEVAPQSNDIESSIERISTDVTHAPTSGADTYESFASNSEQPLIPSEPRGRDWERFWNFAKEAKFCKYIDFWICSKKKLILHPSSSPVNLFHNFGLWDRSKMSDFIS</sequence>
<evidence type="ECO:0000313" key="3">
    <source>
        <dbReference type="Proteomes" id="UP000887116"/>
    </source>
</evidence>
<evidence type="ECO:0000256" key="1">
    <source>
        <dbReference type="SAM" id="MobiDB-lite"/>
    </source>
</evidence>
<reference evidence="2" key="1">
    <citation type="submission" date="2020-07" db="EMBL/GenBank/DDBJ databases">
        <title>Multicomponent nature underlies the extraordinary mechanical properties of spider dragline silk.</title>
        <authorList>
            <person name="Kono N."/>
            <person name="Nakamura H."/>
            <person name="Mori M."/>
            <person name="Yoshida Y."/>
            <person name="Ohtoshi R."/>
            <person name="Malay A.D."/>
            <person name="Moran D.A.P."/>
            <person name="Tomita M."/>
            <person name="Numata K."/>
            <person name="Arakawa K."/>
        </authorList>
    </citation>
    <scope>NUCLEOTIDE SEQUENCE</scope>
</reference>
<evidence type="ECO:0000313" key="2">
    <source>
        <dbReference type="EMBL" id="GFQ70984.1"/>
    </source>
</evidence>
<dbReference type="AlphaFoldDB" id="A0A8X6KE86"/>
<feature type="region of interest" description="Disordered" evidence="1">
    <location>
        <begin position="30"/>
        <end position="49"/>
    </location>
</feature>
<accession>A0A8X6KE86</accession>
<keyword evidence="3" id="KW-1185">Reference proteome</keyword>
<gene>
    <name evidence="2" type="ORF">TNCT_601301</name>
</gene>